<accession>A0A4Y8AX65</accession>
<keyword evidence="2" id="KW-1185">Reference proteome</keyword>
<organism evidence="1 2">
    <name type="scientific">Gramella jeungdoensis</name>
    <dbReference type="NCBI Taxonomy" id="708091"/>
    <lineage>
        <taxon>Bacteria</taxon>
        <taxon>Pseudomonadati</taxon>
        <taxon>Bacteroidota</taxon>
        <taxon>Flavobacteriia</taxon>
        <taxon>Flavobacteriales</taxon>
        <taxon>Flavobacteriaceae</taxon>
        <taxon>Christiangramia</taxon>
    </lineage>
</organism>
<dbReference type="RefSeq" id="WP_134246635.1">
    <property type="nucleotide sequence ID" value="NZ_SNQI01000001.1"/>
</dbReference>
<evidence type="ECO:0000313" key="2">
    <source>
        <dbReference type="Proteomes" id="UP000298517"/>
    </source>
</evidence>
<dbReference type="Proteomes" id="UP000298517">
    <property type="component" value="Unassembled WGS sequence"/>
</dbReference>
<dbReference type="AlphaFoldDB" id="A0A4Y8AX65"/>
<protein>
    <submittedName>
        <fullName evidence="1">Uncharacterized protein</fullName>
    </submittedName>
</protein>
<sequence>MSTNGIKYTVNLSFEEIKLPPFEEMLVLGKNSPHGKQGVSKSFDLLIPNGFTIIETNHENVDCVFVNKRILTKMPKEKILKILQNNVFPHVSEQEILKVDFKVKVSRKIVEED</sequence>
<dbReference type="EMBL" id="SNQI01000001">
    <property type="protein sequence ID" value="TEW76624.1"/>
    <property type="molecule type" value="Genomic_DNA"/>
</dbReference>
<reference evidence="1 2" key="1">
    <citation type="journal article" date="2011" name="J. Microbiol.">
        <title>Gramella jeungdoensis sp. nov., isolated from a solar saltern in Korea.</title>
        <authorList>
            <person name="Joung Y."/>
            <person name="Kim H."/>
            <person name="Jang T."/>
            <person name="Ahn T.S."/>
            <person name="Joh K."/>
        </authorList>
    </citation>
    <scope>NUCLEOTIDE SEQUENCE [LARGE SCALE GENOMIC DNA]</scope>
    <source>
        <strain evidence="1 2">KCTC 23123</strain>
    </source>
</reference>
<evidence type="ECO:0000313" key="1">
    <source>
        <dbReference type="EMBL" id="TEW76624.1"/>
    </source>
</evidence>
<proteinExistence type="predicted"/>
<comment type="caution">
    <text evidence="1">The sequence shown here is derived from an EMBL/GenBank/DDBJ whole genome shotgun (WGS) entry which is preliminary data.</text>
</comment>
<dbReference type="OrthoDB" id="678645at2"/>
<name>A0A4Y8AX65_9FLAO</name>
<gene>
    <name evidence="1" type="ORF">E2488_01890</name>
</gene>